<feature type="region of interest" description="Disordered" evidence="1">
    <location>
        <begin position="1"/>
        <end position="23"/>
    </location>
</feature>
<dbReference type="Gene3D" id="3.40.50.2020">
    <property type="match status" value="1"/>
</dbReference>
<protein>
    <submittedName>
        <fullName evidence="3">Phosphoribosyltransferase</fullName>
    </submittedName>
</protein>
<sequence>MADLRGQPIAATEPRPGSAAGAWPDPGFDATSGYWQRIVTAGELAQSAAPPYQRSYPARLRDGRYLLLPLRALPGDPGRCMASLVANQAALEVVQALAQSMVEQARGFTVDAVVGLPTLGLSLAPAVARGLGHARFIPLGFSRKYWYRDELSEPVRSITSPGQDRRLYLDPHQAALLGGRRVLIVDDTVSTGSTMLSALRLLERCGAQVVAAAVAMRQGTRWRERLRQAGGRPVPVLGALDAPMLVRTPAGWMPEA</sequence>
<dbReference type="PANTHER" id="PTHR43218">
    <property type="entry name" value="PHOSPHORIBOSYLTRANSFERASE-RELATED"/>
    <property type="match status" value="1"/>
</dbReference>
<dbReference type="InterPro" id="IPR029057">
    <property type="entry name" value="PRTase-like"/>
</dbReference>
<keyword evidence="3" id="KW-0328">Glycosyltransferase</keyword>
<accession>A0A6N1X1V6</accession>
<dbReference type="SUPFAM" id="SSF53271">
    <property type="entry name" value="PRTase-like"/>
    <property type="match status" value="1"/>
</dbReference>
<dbReference type="InterPro" id="IPR000836">
    <property type="entry name" value="PRTase_dom"/>
</dbReference>
<evidence type="ECO:0000256" key="1">
    <source>
        <dbReference type="SAM" id="MobiDB-lite"/>
    </source>
</evidence>
<dbReference type="CDD" id="cd06223">
    <property type="entry name" value="PRTases_typeI"/>
    <property type="match status" value="1"/>
</dbReference>
<dbReference type="KEGG" id="aant:HUK68_01710"/>
<keyword evidence="3" id="KW-0808">Transferase</keyword>
<evidence type="ECO:0000313" key="3">
    <source>
        <dbReference type="EMBL" id="QKV51715.1"/>
    </source>
</evidence>
<dbReference type="NCBIfam" id="NF004689">
    <property type="entry name" value="PRK06031.1"/>
    <property type="match status" value="1"/>
</dbReference>
<keyword evidence="4" id="KW-1185">Reference proteome</keyword>
<dbReference type="RefSeq" id="WP_175502646.1">
    <property type="nucleotide sequence ID" value="NZ_CP054840.1"/>
</dbReference>
<dbReference type="Proteomes" id="UP000509579">
    <property type="component" value="Chromosome"/>
</dbReference>
<organism evidence="3 4">
    <name type="scientific">Comamonas antarctica</name>
    <dbReference type="NCBI Taxonomy" id="2743470"/>
    <lineage>
        <taxon>Bacteria</taxon>
        <taxon>Pseudomonadati</taxon>
        <taxon>Pseudomonadota</taxon>
        <taxon>Betaproteobacteria</taxon>
        <taxon>Burkholderiales</taxon>
        <taxon>Comamonadaceae</taxon>
        <taxon>Comamonas</taxon>
    </lineage>
</organism>
<reference evidence="3 4" key="1">
    <citation type="submission" date="2020-06" db="EMBL/GenBank/DDBJ databases">
        <title>Acidovorax antarctica sp. nov., isolated from Corinth ice sheet soil, Antarctic Fields Peninsula.</title>
        <authorList>
            <person name="Xu Q."/>
            <person name="Peng F."/>
        </authorList>
    </citation>
    <scope>NUCLEOTIDE SEQUENCE [LARGE SCALE GENOMIC DNA]</scope>
    <source>
        <strain evidence="3 4">16-35-5</strain>
    </source>
</reference>
<name>A0A6N1X1V6_9BURK</name>
<evidence type="ECO:0000259" key="2">
    <source>
        <dbReference type="Pfam" id="PF00156"/>
    </source>
</evidence>
<dbReference type="AlphaFoldDB" id="A0A6N1X1V6"/>
<dbReference type="Pfam" id="PF00156">
    <property type="entry name" value="Pribosyltran"/>
    <property type="match status" value="1"/>
</dbReference>
<dbReference type="PANTHER" id="PTHR43218:SF1">
    <property type="entry name" value="PHOSPHORIBOSYLTRANSFERASE"/>
    <property type="match status" value="1"/>
</dbReference>
<gene>
    <name evidence="3" type="ORF">HUK68_01710</name>
</gene>
<dbReference type="GO" id="GO:0016757">
    <property type="term" value="F:glycosyltransferase activity"/>
    <property type="evidence" value="ECO:0007669"/>
    <property type="project" value="UniProtKB-KW"/>
</dbReference>
<evidence type="ECO:0000313" key="4">
    <source>
        <dbReference type="Proteomes" id="UP000509579"/>
    </source>
</evidence>
<feature type="domain" description="Phosphoribosyltransferase" evidence="2">
    <location>
        <begin position="83"/>
        <end position="225"/>
    </location>
</feature>
<dbReference type="EMBL" id="CP054840">
    <property type="protein sequence ID" value="QKV51715.1"/>
    <property type="molecule type" value="Genomic_DNA"/>
</dbReference>
<proteinExistence type="predicted"/>